<dbReference type="Pfam" id="PF04134">
    <property type="entry name" value="DCC1-like"/>
    <property type="match status" value="1"/>
</dbReference>
<dbReference type="AlphaFoldDB" id="A0A0A2C0K7"/>
<comment type="caution">
    <text evidence="1">The sequence shown here is derived from an EMBL/GenBank/DDBJ whole genome shotgun (WGS) entry which is preliminary data.</text>
</comment>
<dbReference type="EMBL" id="JNAX01000015">
    <property type="protein sequence ID" value="KGG19858.1"/>
    <property type="molecule type" value="Genomic_DNA"/>
</dbReference>
<evidence type="ECO:0000313" key="2">
    <source>
        <dbReference type="Proteomes" id="UP000030392"/>
    </source>
</evidence>
<dbReference type="RefSeq" id="WP_036907792.1">
    <property type="nucleotide sequence ID" value="NZ_CP138967.1"/>
</dbReference>
<gene>
    <name evidence="1" type="ORF">EV03_2247</name>
</gene>
<dbReference type="Proteomes" id="UP000030392">
    <property type="component" value="Unassembled WGS sequence"/>
</dbReference>
<sequence>MSDKSLFIYDGECPFCNHFAQLIELKSSLPEFEIIDGRKNLALLTQLYNQGYDLNKGAILISDENIMHGADAINWICSEIKEPSDSLLEVLRIIFTSNRMTNFLFPFLLWARRFSLTLKGKVWHPVSGNHQFF</sequence>
<name>A0A0A2C0K7_PROMR</name>
<dbReference type="GO" id="GO:0015035">
    <property type="term" value="F:protein-disulfide reductase activity"/>
    <property type="evidence" value="ECO:0007669"/>
    <property type="project" value="InterPro"/>
</dbReference>
<organism evidence="1 2">
    <name type="scientific">Prochlorococcus marinus str. PAC1</name>
    <dbReference type="NCBI Taxonomy" id="59924"/>
    <lineage>
        <taxon>Bacteria</taxon>
        <taxon>Bacillati</taxon>
        <taxon>Cyanobacteriota</taxon>
        <taxon>Cyanophyceae</taxon>
        <taxon>Synechococcales</taxon>
        <taxon>Prochlorococcaceae</taxon>
        <taxon>Prochlorococcus</taxon>
    </lineage>
</organism>
<protein>
    <submittedName>
        <fullName evidence="1">Uncharacterized protein</fullName>
    </submittedName>
</protein>
<accession>A0A0A2C0K7</accession>
<reference evidence="2" key="1">
    <citation type="journal article" date="2014" name="Sci. Data">
        <title>Genomes of diverse isolates of the marine cyanobacterium Prochlorococcus.</title>
        <authorList>
            <person name="Biller S."/>
            <person name="Berube P."/>
            <person name="Thompson J."/>
            <person name="Kelly L."/>
            <person name="Roggensack S."/>
            <person name="Awad L."/>
            <person name="Roache-Johnson K."/>
            <person name="Ding H."/>
            <person name="Giovannoni S.J."/>
            <person name="Moore L.R."/>
            <person name="Chisholm S.W."/>
        </authorList>
    </citation>
    <scope>NUCLEOTIDE SEQUENCE [LARGE SCALE GENOMIC DNA]</scope>
    <source>
        <strain evidence="2">PAC1</strain>
    </source>
</reference>
<proteinExistence type="predicted"/>
<dbReference type="InterPro" id="IPR007263">
    <property type="entry name" value="DCC1-like"/>
</dbReference>
<evidence type="ECO:0000313" key="1">
    <source>
        <dbReference type="EMBL" id="KGG19858.1"/>
    </source>
</evidence>